<reference evidence="8" key="1">
    <citation type="journal article" date="2019" name="Int. J. Syst. Evol. Microbiol.">
        <title>The Global Catalogue of Microorganisms (GCM) 10K type strain sequencing project: providing services to taxonomists for standard genome sequencing and annotation.</title>
        <authorList>
            <consortium name="The Broad Institute Genomics Platform"/>
            <consortium name="The Broad Institute Genome Sequencing Center for Infectious Disease"/>
            <person name="Wu L."/>
            <person name="Ma J."/>
        </authorList>
    </citation>
    <scope>NUCLEOTIDE SEQUENCE [LARGE SCALE GENOMIC DNA]</scope>
    <source>
        <strain evidence="8">NBRC 103166</strain>
    </source>
</reference>
<gene>
    <name evidence="6 7" type="primary">rlmF</name>
    <name evidence="7" type="ORF">GCM10007916_37050</name>
</gene>
<dbReference type="GO" id="GO:0008168">
    <property type="term" value="F:methyltransferase activity"/>
    <property type="evidence" value="ECO:0007669"/>
    <property type="project" value="UniProtKB-KW"/>
</dbReference>
<protein>
    <recommendedName>
        <fullName evidence="6">Ribosomal RNA large subunit methyltransferase F</fullName>
        <ecNumber evidence="6">2.1.1.181</ecNumber>
    </recommendedName>
    <alternativeName>
        <fullName evidence="6">23S rRNA mA1618 methyltransferase</fullName>
    </alternativeName>
    <alternativeName>
        <fullName evidence="6">rRNA adenine N-6-methyltransferase</fullName>
    </alternativeName>
</protein>
<keyword evidence="5 6" id="KW-0949">S-adenosyl-L-methionine</keyword>
<comment type="similarity">
    <text evidence="6">Belongs to the methyltransferase superfamily. METTL16/RlmF family.</text>
</comment>
<keyword evidence="2 6" id="KW-0698">rRNA processing</keyword>
<evidence type="ECO:0000256" key="1">
    <source>
        <dbReference type="ARBA" id="ARBA00022490"/>
    </source>
</evidence>
<dbReference type="HAMAP" id="MF_01848">
    <property type="entry name" value="23SrRNA_methyltr_F"/>
    <property type="match status" value="1"/>
</dbReference>
<dbReference type="EC" id="2.1.1.181" evidence="6"/>
<organism evidence="7 8">
    <name type="scientific">Psychromonas marina</name>
    <dbReference type="NCBI Taxonomy" id="88364"/>
    <lineage>
        <taxon>Bacteria</taxon>
        <taxon>Pseudomonadati</taxon>
        <taxon>Pseudomonadota</taxon>
        <taxon>Gammaproteobacteria</taxon>
        <taxon>Alteromonadales</taxon>
        <taxon>Psychromonadaceae</taxon>
        <taxon>Psychromonas</taxon>
    </lineage>
</organism>
<keyword evidence="3 6" id="KW-0489">Methyltransferase</keyword>
<dbReference type="InterPro" id="IPR029063">
    <property type="entry name" value="SAM-dependent_MTases_sf"/>
</dbReference>
<dbReference type="InterPro" id="IPR010286">
    <property type="entry name" value="METTL16/RlmF"/>
</dbReference>
<sequence>MATTKKETPKALHPRNKHHGKYDFKVLCNALPELEPFVFTNPYGNLSIDFSDAKAVLALNQALLKQFYDVDFWQLPEGYLCPPIPGRADYIHGLADLLADEQGNLRTGKQIKVLDIGMGANCIYPIIGSQSYGWSFVGTDIDPVAIKMAGLIVKSNKNLNQYIKLRLQQDKKSIFKHIIKDNDKFSLTMCNPPFHASMEKAQAGSARKVTNLNKGKAGHLQVQQAKQKVELNFAGQENELCCVGGEIAFLKQMATESVEFAQQVRWFSSLVSKSENVAPLKKLLTQLNAKQIKVVKMAQGQKVSRFIAWSF</sequence>
<dbReference type="Gene3D" id="3.40.50.150">
    <property type="entry name" value="Vaccinia Virus protein VP39"/>
    <property type="match status" value="1"/>
</dbReference>
<keyword evidence="4 6" id="KW-0808">Transferase</keyword>
<dbReference type="CDD" id="cd02440">
    <property type="entry name" value="AdoMet_MTases"/>
    <property type="match status" value="1"/>
</dbReference>
<comment type="subcellular location">
    <subcellularLocation>
        <location evidence="6">Cytoplasm</location>
    </subcellularLocation>
</comment>
<comment type="catalytic activity">
    <reaction evidence="6">
        <text>adenosine(1618) in 23S rRNA + S-adenosyl-L-methionine = N(6)-methyladenosine(1618) in 23S rRNA + S-adenosyl-L-homocysteine + H(+)</text>
        <dbReference type="Rhea" id="RHEA:16497"/>
        <dbReference type="Rhea" id="RHEA-COMP:10229"/>
        <dbReference type="Rhea" id="RHEA-COMP:10231"/>
        <dbReference type="ChEBI" id="CHEBI:15378"/>
        <dbReference type="ChEBI" id="CHEBI:57856"/>
        <dbReference type="ChEBI" id="CHEBI:59789"/>
        <dbReference type="ChEBI" id="CHEBI:74411"/>
        <dbReference type="ChEBI" id="CHEBI:74449"/>
        <dbReference type="EC" id="2.1.1.181"/>
    </reaction>
</comment>
<dbReference type="PIRSF" id="PIRSF029038">
    <property type="entry name" value="Mtase_YbiN_prd"/>
    <property type="match status" value="1"/>
</dbReference>
<keyword evidence="1 6" id="KW-0963">Cytoplasm</keyword>
<dbReference type="PANTHER" id="PTHR13393:SF0">
    <property type="entry name" value="RNA N6-ADENOSINE-METHYLTRANSFERASE METTL16"/>
    <property type="match status" value="1"/>
</dbReference>
<dbReference type="SUPFAM" id="SSF53335">
    <property type="entry name" value="S-adenosyl-L-methionine-dependent methyltransferases"/>
    <property type="match status" value="1"/>
</dbReference>
<dbReference type="PANTHER" id="PTHR13393">
    <property type="entry name" value="SAM-DEPENDENT METHYLTRANSFERASE"/>
    <property type="match status" value="1"/>
</dbReference>
<comment type="function">
    <text evidence="6">Specifically methylates the adenine in position 1618 of 23S rRNA.</text>
</comment>
<comment type="caution">
    <text evidence="7">The sequence shown here is derived from an EMBL/GenBank/DDBJ whole genome shotgun (WGS) entry which is preliminary data.</text>
</comment>
<dbReference type="Pfam" id="PF05971">
    <property type="entry name" value="Methyltransf_10"/>
    <property type="match status" value="1"/>
</dbReference>
<name>A0ABQ6E635_9GAMM</name>
<evidence type="ECO:0000256" key="4">
    <source>
        <dbReference type="ARBA" id="ARBA00022679"/>
    </source>
</evidence>
<evidence type="ECO:0000313" key="8">
    <source>
        <dbReference type="Proteomes" id="UP001157353"/>
    </source>
</evidence>
<dbReference type="RefSeq" id="WP_284205744.1">
    <property type="nucleotide sequence ID" value="NZ_BSPQ01000026.1"/>
</dbReference>
<evidence type="ECO:0000256" key="3">
    <source>
        <dbReference type="ARBA" id="ARBA00022603"/>
    </source>
</evidence>
<keyword evidence="8" id="KW-1185">Reference proteome</keyword>
<dbReference type="Proteomes" id="UP001157353">
    <property type="component" value="Unassembled WGS sequence"/>
</dbReference>
<dbReference type="NCBIfam" id="NF008725">
    <property type="entry name" value="PRK11727.1"/>
    <property type="match status" value="1"/>
</dbReference>
<dbReference type="InterPro" id="IPR016909">
    <property type="entry name" value="rRNA_lsu_MeTfrase_F"/>
</dbReference>
<evidence type="ECO:0000256" key="2">
    <source>
        <dbReference type="ARBA" id="ARBA00022552"/>
    </source>
</evidence>
<evidence type="ECO:0000313" key="7">
    <source>
        <dbReference type="EMBL" id="GLS92633.1"/>
    </source>
</evidence>
<dbReference type="EMBL" id="BSPQ01000026">
    <property type="protein sequence ID" value="GLS92633.1"/>
    <property type="molecule type" value="Genomic_DNA"/>
</dbReference>
<accession>A0ABQ6E635</accession>
<proteinExistence type="inferred from homology"/>
<dbReference type="GO" id="GO:0032259">
    <property type="term" value="P:methylation"/>
    <property type="evidence" value="ECO:0007669"/>
    <property type="project" value="UniProtKB-KW"/>
</dbReference>
<evidence type="ECO:0000256" key="5">
    <source>
        <dbReference type="ARBA" id="ARBA00022691"/>
    </source>
</evidence>
<evidence type="ECO:0000256" key="6">
    <source>
        <dbReference type="HAMAP-Rule" id="MF_01848"/>
    </source>
</evidence>